<reference evidence="2 3" key="1">
    <citation type="submission" date="2020-01" db="EMBL/GenBank/DDBJ databases">
        <title>Jiella pacifica sp. nov.</title>
        <authorList>
            <person name="Xue Z."/>
            <person name="Zhu S."/>
            <person name="Chen J."/>
            <person name="Yang J."/>
        </authorList>
    </citation>
    <scope>NUCLEOTIDE SEQUENCE [LARGE SCALE GENOMIC DNA]</scope>
    <source>
        <strain evidence="2 3">40Bstr34</strain>
    </source>
</reference>
<dbReference type="EMBL" id="JAAAMG010000003">
    <property type="protein sequence ID" value="NDW03828.1"/>
    <property type="molecule type" value="Genomic_DNA"/>
</dbReference>
<name>A0A6N9T4D5_9HYPH</name>
<sequence>MQVTTLTERKASEAARRERAAEAVVDALAAYARGKGGTFTVFGSYVTKTMRFDSDLDILVDFPADRSAEAWDFVEETSALHRIPADIHDARTMTAPFLGRVRAKGVVVP</sequence>
<gene>
    <name evidence="2" type="ORF">GTK09_05240</name>
</gene>
<dbReference type="GO" id="GO:0016779">
    <property type="term" value="F:nucleotidyltransferase activity"/>
    <property type="evidence" value="ECO:0007669"/>
    <property type="project" value="InterPro"/>
</dbReference>
<dbReference type="Proteomes" id="UP000469011">
    <property type="component" value="Unassembled WGS sequence"/>
</dbReference>
<dbReference type="CDD" id="cd05403">
    <property type="entry name" value="NT_KNTase_like"/>
    <property type="match status" value="1"/>
</dbReference>
<organism evidence="2 3">
    <name type="scientific">Jiella pacifica</name>
    <dbReference type="NCBI Taxonomy" id="2696469"/>
    <lineage>
        <taxon>Bacteria</taxon>
        <taxon>Pseudomonadati</taxon>
        <taxon>Pseudomonadota</taxon>
        <taxon>Alphaproteobacteria</taxon>
        <taxon>Hyphomicrobiales</taxon>
        <taxon>Aurantimonadaceae</taxon>
        <taxon>Jiella</taxon>
    </lineage>
</organism>
<comment type="caution">
    <text evidence="2">The sequence shown here is derived from an EMBL/GenBank/DDBJ whole genome shotgun (WGS) entry which is preliminary data.</text>
</comment>
<dbReference type="Pfam" id="PF01909">
    <property type="entry name" value="NTP_transf_2"/>
    <property type="match status" value="1"/>
</dbReference>
<dbReference type="SUPFAM" id="SSF81301">
    <property type="entry name" value="Nucleotidyltransferase"/>
    <property type="match status" value="1"/>
</dbReference>
<proteinExistence type="predicted"/>
<dbReference type="RefSeq" id="WP_163461639.1">
    <property type="nucleotide sequence ID" value="NZ_JAAAMG010000003.1"/>
</dbReference>
<evidence type="ECO:0000259" key="1">
    <source>
        <dbReference type="Pfam" id="PF01909"/>
    </source>
</evidence>
<dbReference type="Gene3D" id="3.30.460.10">
    <property type="entry name" value="Beta Polymerase, domain 2"/>
    <property type="match status" value="1"/>
</dbReference>
<feature type="domain" description="Polymerase nucleotidyl transferase" evidence="1">
    <location>
        <begin position="36"/>
        <end position="88"/>
    </location>
</feature>
<dbReference type="AlphaFoldDB" id="A0A6N9T4D5"/>
<dbReference type="InterPro" id="IPR002934">
    <property type="entry name" value="Polymerase_NTP_transf_dom"/>
</dbReference>
<protein>
    <recommendedName>
        <fullName evidence="1">Polymerase nucleotidyl transferase domain-containing protein</fullName>
    </recommendedName>
</protein>
<evidence type="ECO:0000313" key="3">
    <source>
        <dbReference type="Proteomes" id="UP000469011"/>
    </source>
</evidence>
<keyword evidence="3" id="KW-1185">Reference proteome</keyword>
<accession>A0A6N9T4D5</accession>
<dbReference type="InterPro" id="IPR043519">
    <property type="entry name" value="NT_sf"/>
</dbReference>
<evidence type="ECO:0000313" key="2">
    <source>
        <dbReference type="EMBL" id="NDW03828.1"/>
    </source>
</evidence>